<comment type="caution">
    <text evidence="3">The sequence shown here is derived from an EMBL/GenBank/DDBJ whole genome shotgun (WGS) entry which is preliminary data.</text>
</comment>
<dbReference type="Gene3D" id="3.30.200.20">
    <property type="entry name" value="Phosphorylase Kinase, domain 1"/>
    <property type="match status" value="1"/>
</dbReference>
<dbReference type="PANTHER" id="PTHR21310">
    <property type="entry name" value="AMINOGLYCOSIDE PHOSPHOTRANSFERASE-RELATED-RELATED"/>
    <property type="match status" value="1"/>
</dbReference>
<dbReference type="Pfam" id="PF01636">
    <property type="entry name" value="APH"/>
    <property type="match status" value="1"/>
</dbReference>
<dbReference type="InterPro" id="IPR051678">
    <property type="entry name" value="AGP_Transferase"/>
</dbReference>
<name>A0A3N1DBF1_9ACTN</name>
<dbReference type="SUPFAM" id="SSF56112">
    <property type="entry name" value="Protein kinase-like (PK-like)"/>
    <property type="match status" value="1"/>
</dbReference>
<dbReference type="InterPro" id="IPR011009">
    <property type="entry name" value="Kinase-like_dom_sf"/>
</dbReference>
<dbReference type="RefSeq" id="WP_123669747.1">
    <property type="nucleotide sequence ID" value="NZ_RJKE01000001.1"/>
</dbReference>
<evidence type="ECO:0000313" key="3">
    <source>
        <dbReference type="EMBL" id="ROO90851.1"/>
    </source>
</evidence>
<dbReference type="Gene3D" id="3.90.1200.10">
    <property type="match status" value="1"/>
</dbReference>
<keyword evidence="3" id="KW-0418">Kinase</keyword>
<dbReference type="EMBL" id="RJKE01000001">
    <property type="protein sequence ID" value="ROO90851.1"/>
    <property type="molecule type" value="Genomic_DNA"/>
</dbReference>
<feature type="domain" description="Aminoglycoside phosphotransferase" evidence="1">
    <location>
        <begin position="29"/>
        <end position="269"/>
    </location>
</feature>
<dbReference type="InterPro" id="IPR041726">
    <property type="entry name" value="ACAD10_11_N"/>
</dbReference>
<proteinExistence type="predicted"/>
<dbReference type="PANTHER" id="PTHR21310:SF57">
    <property type="entry name" value="BLR2944 PROTEIN"/>
    <property type="match status" value="1"/>
</dbReference>
<feature type="domain" description="DUF6285" evidence="2">
    <location>
        <begin position="363"/>
        <end position="444"/>
    </location>
</feature>
<reference evidence="3 4" key="1">
    <citation type="submission" date="2018-11" db="EMBL/GenBank/DDBJ databases">
        <title>Sequencing the genomes of 1000 actinobacteria strains.</title>
        <authorList>
            <person name="Klenk H.-P."/>
        </authorList>
    </citation>
    <scope>NUCLEOTIDE SEQUENCE [LARGE SCALE GENOMIC DNA]</scope>
    <source>
        <strain evidence="3 4">DSM 44254</strain>
    </source>
</reference>
<dbReference type="Pfam" id="PF19802">
    <property type="entry name" value="DUF6285"/>
    <property type="match status" value="1"/>
</dbReference>
<dbReference type="AlphaFoldDB" id="A0A3N1DBF1"/>
<dbReference type="OrthoDB" id="3806873at2"/>
<dbReference type="GO" id="GO:0016301">
    <property type="term" value="F:kinase activity"/>
    <property type="evidence" value="ECO:0007669"/>
    <property type="project" value="UniProtKB-KW"/>
</dbReference>
<keyword evidence="4" id="KW-1185">Reference proteome</keyword>
<organism evidence="3 4">
    <name type="scientific">Actinocorallia herbida</name>
    <dbReference type="NCBI Taxonomy" id="58109"/>
    <lineage>
        <taxon>Bacteria</taxon>
        <taxon>Bacillati</taxon>
        <taxon>Actinomycetota</taxon>
        <taxon>Actinomycetes</taxon>
        <taxon>Streptosporangiales</taxon>
        <taxon>Thermomonosporaceae</taxon>
        <taxon>Actinocorallia</taxon>
    </lineage>
</organism>
<dbReference type="InterPro" id="IPR002575">
    <property type="entry name" value="Aminoglycoside_PTrfase"/>
</dbReference>
<sequence>MSAPTIAPAATAETLAALLAERLGPVTGLRRLSGGASRETWAFDAAGRELILRRDPPHTPDPVAMAREAALLVAAAEAGVPVPAVVEHGPDLAGTPYMVMERLRGETIPRRLLRDERFAAVRPGLARELGRILAHLHELPPDAVPDLPALDPLQEMTDWYAGFEEPRPAVELALRWLADNRPAEAGRPTIVHADFRNGNLLIDEDGVRGVLDWELSHAGDPWEDLGWLCVKAWRFGSPLAAGGFGTREELLAGYAEGGGTPPSPETLRWWEVFGTLRWTVLCRHQAERFLSGADDNVEFAVLGRRVCEQEHDLLLSLGLTEPVTVADPLDVPGEPASVGPHDRPGAAALIDAVRHYLTTAEVADERLRFHNRVGAAALRIVQRELLLGAEHAAAHTARLGSFGCADDAEFAVGIREGRFDDRWHEVVTAVAASVVDKLIVANPRHLATPA</sequence>
<dbReference type="InterPro" id="IPR046252">
    <property type="entry name" value="DUF6285"/>
</dbReference>
<evidence type="ECO:0000259" key="1">
    <source>
        <dbReference type="Pfam" id="PF01636"/>
    </source>
</evidence>
<evidence type="ECO:0000259" key="2">
    <source>
        <dbReference type="Pfam" id="PF19802"/>
    </source>
</evidence>
<dbReference type="Proteomes" id="UP000272400">
    <property type="component" value="Unassembled WGS sequence"/>
</dbReference>
<accession>A0A3N1DBF1</accession>
<gene>
    <name evidence="3" type="ORF">EDD29_8592</name>
</gene>
<evidence type="ECO:0000313" key="4">
    <source>
        <dbReference type="Proteomes" id="UP000272400"/>
    </source>
</evidence>
<keyword evidence="3" id="KW-0808">Transferase</keyword>
<dbReference type="CDD" id="cd05154">
    <property type="entry name" value="ACAD10_11_N-like"/>
    <property type="match status" value="1"/>
</dbReference>
<protein>
    <submittedName>
        <fullName evidence="3">Aminoglycoside phosphotransferase (APT) family kinase protein</fullName>
    </submittedName>
</protein>